<evidence type="ECO:0000313" key="4">
    <source>
        <dbReference type="Proteomes" id="UP000635606"/>
    </source>
</evidence>
<feature type="signal peptide" evidence="1">
    <location>
        <begin position="1"/>
        <end position="35"/>
    </location>
</feature>
<dbReference type="SUPFAM" id="SSF51445">
    <property type="entry name" value="(Trans)glycosidases"/>
    <property type="match status" value="1"/>
</dbReference>
<dbReference type="Gene3D" id="3.20.20.80">
    <property type="entry name" value="Glycosidases"/>
    <property type="match status" value="1"/>
</dbReference>
<dbReference type="EMBL" id="BOPH01000138">
    <property type="protein sequence ID" value="GIJ74498.1"/>
    <property type="molecule type" value="Genomic_DNA"/>
</dbReference>
<name>A0A8J4A5A9_9ACTN</name>
<dbReference type="InterPro" id="IPR024745">
    <property type="entry name" value="GH44_cat"/>
</dbReference>
<evidence type="ECO:0000313" key="3">
    <source>
        <dbReference type="EMBL" id="GIJ74498.1"/>
    </source>
</evidence>
<feature type="domain" description="Glycoside hydrolase family 44 catalytic" evidence="2">
    <location>
        <begin position="92"/>
        <end position="326"/>
    </location>
</feature>
<dbReference type="Proteomes" id="UP000635606">
    <property type="component" value="Unassembled WGS sequence"/>
</dbReference>
<protein>
    <submittedName>
        <fullName evidence="3">Endoglucanase</fullName>
    </submittedName>
</protein>
<dbReference type="Gene3D" id="2.60.40.1180">
    <property type="entry name" value="Golgi alpha-mannosidase II"/>
    <property type="match status" value="1"/>
</dbReference>
<feature type="chain" id="PRO_5035197413" evidence="1">
    <location>
        <begin position="36"/>
        <end position="547"/>
    </location>
</feature>
<keyword evidence="1" id="KW-0732">Signal</keyword>
<sequence>MGRERKRPRAVATGVVLTLVATVAATLGVPTPATAAAPLTLTVDVSAARHRISPDIYGMNGADPAFAAEIGLPVARWGGNASSRYNFRNQTYNTGSDWFFENIVAGPDNTVEAFVERNRALGAKQIVTVPMIGWVAKDSPRDHPFACGYPATRFPQQDSFDQWDPNCGNGQLNGANLTGADPTDTSIPVGASFGGEMVSHLVGRFGPAARGGVKIYELDNEPVLWSSTHRDVHPDPVSYDELGGKGTATAAAIKRADPTAAVLGPSGWGYCEWVASGVDGCGPGADAAAHGGLNLSQWYLKNMKDFGDAHGGRRFLDYFDQHYYPQIGGGTDPDANALRLRATRSLWDPTYVEESWIGPGGVNAPPLQFIRTMKAWIAQYYPGTKTAITEYNFGALDHINGALTQAEVLGIFGREGLDLATIWGEPRPQQPGAFAFRMYRNYDGAGSRFGDVSVSATSSDQGQLSVFAAQRSSDRAVTLMVVNKTGGDIASSLSIAGANRNGTAQRYTYGPADLTSIVRGADVAARHGRIEATYPANSITMLVLPRR</sequence>
<dbReference type="InterPro" id="IPR013780">
    <property type="entry name" value="Glyco_hydro_b"/>
</dbReference>
<gene>
    <name evidence="3" type="ORF">Voc01_094150</name>
</gene>
<dbReference type="RefSeq" id="WP_203934300.1">
    <property type="nucleotide sequence ID" value="NZ_BOPH01000138.1"/>
</dbReference>
<keyword evidence="4" id="KW-1185">Reference proteome</keyword>
<comment type="caution">
    <text evidence="3">The sequence shown here is derived from an EMBL/GenBank/DDBJ whole genome shotgun (WGS) entry which is preliminary data.</text>
</comment>
<accession>A0A8J4A5A9</accession>
<dbReference type="InterPro" id="IPR017853">
    <property type="entry name" value="GH"/>
</dbReference>
<dbReference type="AlphaFoldDB" id="A0A8J4A5A9"/>
<organism evidence="3 4">
    <name type="scientific">Virgisporangium ochraceum</name>
    <dbReference type="NCBI Taxonomy" id="65505"/>
    <lineage>
        <taxon>Bacteria</taxon>
        <taxon>Bacillati</taxon>
        <taxon>Actinomycetota</taxon>
        <taxon>Actinomycetes</taxon>
        <taxon>Micromonosporales</taxon>
        <taxon>Micromonosporaceae</taxon>
        <taxon>Virgisporangium</taxon>
    </lineage>
</organism>
<evidence type="ECO:0000256" key="1">
    <source>
        <dbReference type="SAM" id="SignalP"/>
    </source>
</evidence>
<proteinExistence type="predicted"/>
<dbReference type="Pfam" id="PF12891">
    <property type="entry name" value="Glyco_hydro_44"/>
    <property type="match status" value="1"/>
</dbReference>
<evidence type="ECO:0000259" key="2">
    <source>
        <dbReference type="Pfam" id="PF12891"/>
    </source>
</evidence>
<reference evidence="3" key="1">
    <citation type="submission" date="2021-01" db="EMBL/GenBank/DDBJ databases">
        <title>Whole genome shotgun sequence of Virgisporangium ochraceum NBRC 16418.</title>
        <authorList>
            <person name="Komaki H."/>
            <person name="Tamura T."/>
        </authorList>
    </citation>
    <scope>NUCLEOTIDE SEQUENCE</scope>
    <source>
        <strain evidence="3">NBRC 16418</strain>
    </source>
</reference>